<keyword evidence="2" id="KW-0238">DNA-binding</keyword>
<evidence type="ECO:0000256" key="2">
    <source>
        <dbReference type="ARBA" id="ARBA00023125"/>
    </source>
</evidence>
<dbReference type="GO" id="GO:0042162">
    <property type="term" value="F:telomeric DNA binding"/>
    <property type="evidence" value="ECO:0007669"/>
    <property type="project" value="InterPro"/>
</dbReference>
<dbReference type="InterPro" id="IPR036494">
    <property type="entry name" value="Ku_C_sf"/>
</dbReference>
<dbReference type="SUPFAM" id="SSF100939">
    <property type="entry name" value="SPOC domain-like"/>
    <property type="match status" value="1"/>
</dbReference>
<evidence type="ECO:0000256" key="1">
    <source>
        <dbReference type="ARBA" id="ARBA00007726"/>
    </source>
</evidence>
<dbReference type="Pfam" id="PF02735">
    <property type="entry name" value="Ku"/>
    <property type="match status" value="1"/>
</dbReference>
<dbReference type="AlphaFoldDB" id="A0A820GTF7"/>
<dbReference type="InterPro" id="IPR024193">
    <property type="entry name" value="Ku80"/>
</dbReference>
<dbReference type="GO" id="GO:0043564">
    <property type="term" value="C:Ku70:Ku80 complex"/>
    <property type="evidence" value="ECO:0007669"/>
    <property type="project" value="InterPro"/>
</dbReference>
<dbReference type="GO" id="GO:0000723">
    <property type="term" value="P:telomere maintenance"/>
    <property type="evidence" value="ECO:0007669"/>
    <property type="project" value="InterPro"/>
</dbReference>
<dbReference type="Proteomes" id="UP000663851">
    <property type="component" value="Unassembled WGS sequence"/>
</dbReference>
<comment type="caution">
    <text evidence="4">The sequence shown here is derived from an EMBL/GenBank/DDBJ whole genome shotgun (WGS) entry which is preliminary data.</text>
</comment>
<dbReference type="Pfam" id="PF08785">
    <property type="entry name" value="Ku_PK_bind"/>
    <property type="match status" value="1"/>
</dbReference>
<dbReference type="Gene3D" id="1.25.40.240">
    <property type="entry name" value="Ku, C-terminal domain"/>
    <property type="match status" value="2"/>
</dbReference>
<dbReference type="PANTHER" id="PTHR12604">
    <property type="entry name" value="KU AUTOANTIGEN DNA HELICASE"/>
    <property type="match status" value="1"/>
</dbReference>
<reference evidence="4" key="1">
    <citation type="submission" date="2021-02" db="EMBL/GenBank/DDBJ databases">
        <authorList>
            <person name="Nowell W R."/>
        </authorList>
    </citation>
    <scope>NUCLEOTIDE SEQUENCE</scope>
</reference>
<accession>A0A820GTF7</accession>
<dbReference type="Gene3D" id="1.10.1600.10">
    <property type="match status" value="1"/>
</dbReference>
<dbReference type="GO" id="GO:0006310">
    <property type="term" value="P:DNA recombination"/>
    <property type="evidence" value="ECO:0007669"/>
    <property type="project" value="InterPro"/>
</dbReference>
<dbReference type="GO" id="GO:0003684">
    <property type="term" value="F:damaged DNA binding"/>
    <property type="evidence" value="ECO:0007669"/>
    <property type="project" value="InterPro"/>
</dbReference>
<gene>
    <name evidence="4" type="ORF">HFQ381_LOCUS12526</name>
</gene>
<evidence type="ECO:0000259" key="3">
    <source>
        <dbReference type="SMART" id="SM00559"/>
    </source>
</evidence>
<dbReference type="InterPro" id="IPR014893">
    <property type="entry name" value="Ku_PK_bind"/>
</dbReference>
<organism evidence="4 5">
    <name type="scientific">Rotaria socialis</name>
    <dbReference type="NCBI Taxonomy" id="392032"/>
    <lineage>
        <taxon>Eukaryota</taxon>
        <taxon>Metazoa</taxon>
        <taxon>Spiralia</taxon>
        <taxon>Gnathifera</taxon>
        <taxon>Rotifera</taxon>
        <taxon>Eurotatoria</taxon>
        <taxon>Bdelloidea</taxon>
        <taxon>Philodinida</taxon>
        <taxon>Philodinidae</taxon>
        <taxon>Rotaria</taxon>
    </lineage>
</organism>
<proteinExistence type="inferred from homology"/>
<dbReference type="SMART" id="SM00559">
    <property type="entry name" value="Ku78"/>
    <property type="match status" value="1"/>
</dbReference>
<evidence type="ECO:0000313" key="5">
    <source>
        <dbReference type="Proteomes" id="UP000663851"/>
    </source>
</evidence>
<dbReference type="SUPFAM" id="SSF101420">
    <property type="entry name" value="C-terminal domain of Ku80"/>
    <property type="match status" value="1"/>
</dbReference>
<comment type="similarity">
    <text evidence="1">Belongs to the ku80 family.</text>
</comment>
<dbReference type="GO" id="GO:0006303">
    <property type="term" value="P:double-strand break repair via nonhomologous end joining"/>
    <property type="evidence" value="ECO:0007669"/>
    <property type="project" value="InterPro"/>
</dbReference>
<dbReference type="GO" id="GO:0003690">
    <property type="term" value="F:double-stranded DNA binding"/>
    <property type="evidence" value="ECO:0007669"/>
    <property type="project" value="TreeGrafter"/>
</dbReference>
<dbReference type="Gene3D" id="2.40.290.10">
    <property type="match status" value="1"/>
</dbReference>
<dbReference type="InterPro" id="IPR016194">
    <property type="entry name" value="SPOC-like_C_dom_sf"/>
</dbReference>
<dbReference type="InterPro" id="IPR006164">
    <property type="entry name" value="DNA_bd_Ku70/Ku80"/>
</dbReference>
<dbReference type="PANTHER" id="PTHR12604:SF4">
    <property type="entry name" value="X-RAY REPAIR CROSS-COMPLEMENTING PROTEIN 5"/>
    <property type="match status" value="1"/>
</dbReference>
<feature type="domain" description="Ku" evidence="3">
    <location>
        <begin position="40"/>
        <end position="178"/>
    </location>
</feature>
<name>A0A820GTF7_9BILA</name>
<dbReference type="EMBL" id="CAJOBO010000758">
    <property type="protein sequence ID" value="CAF4284913.1"/>
    <property type="molecule type" value="Genomic_DNA"/>
</dbReference>
<sequence length="445" mass="50894">MKSEVKDNKPGIFRLKKVYARQPTTEIKVDRGRYTKDEEDREIEKEELTDGFRYGTTFVPINKETLDDMKYHSEKCFSIIGFSDANMMRRSLYLGDTVYEVIAEPAYEEEGQVFAGIVQAMYDTNTVAIVRKCFSERSSPELGFLRPHIAHDHMCMYYVKLPFAEDLRGFDFDNLDVIKRNQPSDEQLKTIDNLITTMDLTHADQGEEAFQPEVVFNPYIQRMFQCIARRAVTPDEPLSLSNTIEEMNNTLVQSIVAKSKRTLDTVHEEFVLRETERRQKITTGDQLFGSDDHLTKKLRLEENENIEEPTTDSTSFEAQSAAKKKAAMRTIGTITPVEDFKILIEQGSPSFTDVCKQMSTLILELINNSRGDALQAANIDGRKDFWAKIVDENISLITSDECIESNVIPIEAKKFLEEETANEMLNNALGTNEEDGDDEDLFDLI</sequence>
<protein>
    <recommendedName>
        <fullName evidence="3">Ku domain-containing protein</fullName>
    </recommendedName>
</protein>
<evidence type="ECO:0000313" key="4">
    <source>
        <dbReference type="EMBL" id="CAF4284913.1"/>
    </source>
</evidence>
<dbReference type="CDD" id="cd00873">
    <property type="entry name" value="KU80"/>
    <property type="match status" value="1"/>
</dbReference>